<dbReference type="AlphaFoldDB" id="A0A3S4SZT2"/>
<evidence type="ECO:0000256" key="6">
    <source>
        <dbReference type="HAMAP-Rule" id="MF_00265"/>
    </source>
</evidence>
<dbReference type="SUPFAM" id="SSF88723">
    <property type="entry name" value="PIN domain-like"/>
    <property type="match status" value="1"/>
</dbReference>
<accession>A0A3S4SZT2</accession>
<keyword evidence="2 6" id="KW-0540">Nuclease</keyword>
<keyword evidence="5 6" id="KW-0460">Magnesium</keyword>
<evidence type="ECO:0000313" key="8">
    <source>
        <dbReference type="EMBL" id="VEG47469.1"/>
    </source>
</evidence>
<dbReference type="EMBL" id="LR134355">
    <property type="protein sequence ID" value="VEG47469.1"/>
    <property type="molecule type" value="Genomic_DNA"/>
</dbReference>
<dbReference type="GO" id="GO:0000287">
    <property type="term" value="F:magnesium ion binding"/>
    <property type="evidence" value="ECO:0007669"/>
    <property type="project" value="UniProtKB-UniRule"/>
</dbReference>
<comment type="cofactor">
    <cofactor evidence="6">
        <name>Mg(2+)</name>
        <dbReference type="ChEBI" id="CHEBI:18420"/>
    </cofactor>
</comment>
<dbReference type="InterPro" id="IPR044153">
    <property type="entry name" value="PIN_Pae0151-like"/>
</dbReference>
<name>A0A3S4SZT2_MYCCI</name>
<dbReference type="RefSeq" id="WP_126333399.1">
    <property type="nucleotide sequence ID" value="NZ_AP022604.1"/>
</dbReference>
<evidence type="ECO:0000256" key="5">
    <source>
        <dbReference type="ARBA" id="ARBA00022842"/>
    </source>
</evidence>
<evidence type="ECO:0000313" key="9">
    <source>
        <dbReference type="Proteomes" id="UP000282551"/>
    </source>
</evidence>
<dbReference type="Pfam" id="PF01850">
    <property type="entry name" value="PIN"/>
    <property type="match status" value="1"/>
</dbReference>
<dbReference type="OrthoDB" id="4377304at2"/>
<dbReference type="CDD" id="cd09873">
    <property type="entry name" value="PIN_Pae0151-like"/>
    <property type="match status" value="1"/>
</dbReference>
<organism evidence="8 9">
    <name type="scientific">Mycolicibacterium chitae</name>
    <name type="common">Mycobacterium chitae</name>
    <dbReference type="NCBI Taxonomy" id="1792"/>
    <lineage>
        <taxon>Bacteria</taxon>
        <taxon>Bacillati</taxon>
        <taxon>Actinomycetota</taxon>
        <taxon>Actinomycetes</taxon>
        <taxon>Mycobacteriales</taxon>
        <taxon>Mycobacteriaceae</taxon>
        <taxon>Mycolicibacterium</taxon>
    </lineage>
</organism>
<keyword evidence="6" id="KW-0800">Toxin</keyword>
<feature type="binding site" evidence="6">
    <location>
        <position position="91"/>
    </location>
    <ligand>
        <name>Mg(2+)</name>
        <dbReference type="ChEBI" id="CHEBI:18420"/>
    </ligand>
</feature>
<dbReference type="PANTHER" id="PTHR35901">
    <property type="entry name" value="RIBONUCLEASE VAPC3"/>
    <property type="match status" value="1"/>
</dbReference>
<dbReference type="GO" id="GO:0090729">
    <property type="term" value="F:toxin activity"/>
    <property type="evidence" value="ECO:0007669"/>
    <property type="project" value="UniProtKB-KW"/>
</dbReference>
<comment type="function">
    <text evidence="6">Toxic component of a toxin-antitoxin (TA) system. An RNase.</text>
</comment>
<evidence type="ECO:0000256" key="4">
    <source>
        <dbReference type="ARBA" id="ARBA00022801"/>
    </source>
</evidence>
<dbReference type="InterPro" id="IPR029060">
    <property type="entry name" value="PIN-like_dom_sf"/>
</dbReference>
<keyword evidence="1 6" id="KW-1277">Toxin-antitoxin system</keyword>
<keyword evidence="3 6" id="KW-0479">Metal-binding</keyword>
<dbReference type="InterPro" id="IPR022907">
    <property type="entry name" value="VapC_family"/>
</dbReference>
<dbReference type="Proteomes" id="UP000282551">
    <property type="component" value="Chromosome"/>
</dbReference>
<dbReference type="EC" id="3.1.-.-" evidence="6"/>
<sequence>MIVLDASAAISALLNDGLARRLISTETINAPHLVDTEVISTLRRPSAAGALTPEAARRALDVWAGLGIIRYAAAPLLGRVWALRDNVTAYDAMYVALAEALDCPLVTADARLSRAPGISCAVTIVPN</sequence>
<dbReference type="PANTHER" id="PTHR35901:SF1">
    <property type="entry name" value="EXONUCLEASE VAPC9"/>
    <property type="match status" value="1"/>
</dbReference>
<evidence type="ECO:0000256" key="2">
    <source>
        <dbReference type="ARBA" id="ARBA00022722"/>
    </source>
</evidence>
<keyword evidence="9" id="KW-1185">Reference proteome</keyword>
<feature type="domain" description="PIN" evidence="7">
    <location>
        <begin position="2"/>
        <end position="116"/>
    </location>
</feature>
<dbReference type="HAMAP" id="MF_00265">
    <property type="entry name" value="VapC_Nob1"/>
    <property type="match status" value="1"/>
</dbReference>
<dbReference type="InterPro" id="IPR051619">
    <property type="entry name" value="TypeII_TA_RNase_PINc/VapC"/>
</dbReference>
<gene>
    <name evidence="8" type="primary">vapC3_1</name>
    <name evidence="6" type="synonym">vapC</name>
    <name evidence="8" type="ORF">NCTC10485_01750</name>
</gene>
<evidence type="ECO:0000256" key="3">
    <source>
        <dbReference type="ARBA" id="ARBA00022723"/>
    </source>
</evidence>
<proteinExistence type="inferred from homology"/>
<keyword evidence="4 6" id="KW-0378">Hydrolase</keyword>
<reference evidence="8 9" key="1">
    <citation type="submission" date="2018-12" db="EMBL/GenBank/DDBJ databases">
        <authorList>
            <consortium name="Pathogen Informatics"/>
        </authorList>
    </citation>
    <scope>NUCLEOTIDE SEQUENCE [LARGE SCALE GENOMIC DNA]</scope>
    <source>
        <strain evidence="8 9">NCTC10485</strain>
    </source>
</reference>
<dbReference type="GO" id="GO:0004540">
    <property type="term" value="F:RNA nuclease activity"/>
    <property type="evidence" value="ECO:0007669"/>
    <property type="project" value="InterPro"/>
</dbReference>
<dbReference type="Gene3D" id="3.40.50.1010">
    <property type="entry name" value="5'-nuclease"/>
    <property type="match status" value="1"/>
</dbReference>
<protein>
    <recommendedName>
        <fullName evidence="6">Ribonuclease VapC</fullName>
        <shortName evidence="6">RNase VapC</shortName>
        <ecNumber evidence="6">3.1.-.-</ecNumber>
    </recommendedName>
    <alternativeName>
        <fullName evidence="6">Toxin VapC</fullName>
    </alternativeName>
</protein>
<evidence type="ECO:0000259" key="7">
    <source>
        <dbReference type="Pfam" id="PF01850"/>
    </source>
</evidence>
<comment type="similarity">
    <text evidence="6">Belongs to the PINc/VapC protein family.</text>
</comment>
<dbReference type="InterPro" id="IPR002716">
    <property type="entry name" value="PIN_dom"/>
</dbReference>
<feature type="binding site" evidence="6">
    <location>
        <position position="5"/>
    </location>
    <ligand>
        <name>Mg(2+)</name>
        <dbReference type="ChEBI" id="CHEBI:18420"/>
    </ligand>
</feature>
<dbReference type="GO" id="GO:0016787">
    <property type="term" value="F:hydrolase activity"/>
    <property type="evidence" value="ECO:0007669"/>
    <property type="project" value="UniProtKB-KW"/>
</dbReference>
<evidence type="ECO:0000256" key="1">
    <source>
        <dbReference type="ARBA" id="ARBA00022649"/>
    </source>
</evidence>